<sequence length="109" mass="13530">MIGHYYIIPLFFYLIGIIYILRLRRTPIDQPKKMVNLYMLMRMIKIFLSFMIILLYWLIDKPNIRNFAIIFVVFYLINLIWETYIYMRMELYLKHKSDELHSPQKTIDQ</sequence>
<evidence type="ECO:0000256" key="1">
    <source>
        <dbReference type="SAM" id="Phobius"/>
    </source>
</evidence>
<protein>
    <submittedName>
        <fullName evidence="2">Uncharacterized protein</fullName>
    </submittedName>
</protein>
<feature type="transmembrane region" description="Helical" evidence="1">
    <location>
        <begin position="64"/>
        <end position="87"/>
    </location>
</feature>
<comment type="caution">
    <text evidence="2">The sequence shown here is derived from an EMBL/GenBank/DDBJ whole genome shotgun (WGS) entry which is preliminary data.</text>
</comment>
<reference evidence="2" key="1">
    <citation type="submission" date="2019-08" db="EMBL/GenBank/DDBJ databases">
        <authorList>
            <person name="Kucharzyk K."/>
            <person name="Murdoch R.W."/>
            <person name="Higgins S."/>
            <person name="Loffler F."/>
        </authorList>
    </citation>
    <scope>NUCLEOTIDE SEQUENCE</scope>
</reference>
<dbReference type="EMBL" id="VSSQ01104066">
    <property type="protein sequence ID" value="MPN44728.1"/>
    <property type="molecule type" value="Genomic_DNA"/>
</dbReference>
<evidence type="ECO:0000313" key="2">
    <source>
        <dbReference type="EMBL" id="MPN44728.1"/>
    </source>
</evidence>
<gene>
    <name evidence="2" type="ORF">SDC9_192293</name>
</gene>
<feature type="transmembrane region" description="Helical" evidence="1">
    <location>
        <begin position="6"/>
        <end position="23"/>
    </location>
</feature>
<proteinExistence type="predicted"/>
<organism evidence="2">
    <name type="scientific">bioreactor metagenome</name>
    <dbReference type="NCBI Taxonomy" id="1076179"/>
    <lineage>
        <taxon>unclassified sequences</taxon>
        <taxon>metagenomes</taxon>
        <taxon>ecological metagenomes</taxon>
    </lineage>
</organism>
<name>A0A645I0F4_9ZZZZ</name>
<keyword evidence="1" id="KW-0812">Transmembrane</keyword>
<dbReference type="AlphaFoldDB" id="A0A645I0F4"/>
<keyword evidence="1" id="KW-1133">Transmembrane helix</keyword>
<keyword evidence="1" id="KW-0472">Membrane</keyword>
<feature type="transmembrane region" description="Helical" evidence="1">
    <location>
        <begin position="35"/>
        <end position="58"/>
    </location>
</feature>
<accession>A0A645I0F4</accession>